<dbReference type="PANTHER" id="PTHR42811">
    <property type="entry name" value="SERINE ACETYLTRANSFERASE"/>
    <property type="match status" value="1"/>
</dbReference>
<dbReference type="PIRSF" id="PIRSF000441">
    <property type="entry name" value="CysE"/>
    <property type="match status" value="1"/>
</dbReference>
<comment type="caution">
    <text evidence="5">The sequence shown here is derived from an EMBL/GenBank/DDBJ whole genome shotgun (WGS) entry which is preliminary data.</text>
</comment>
<dbReference type="AlphaFoldDB" id="A0A369MTL8"/>
<dbReference type="GO" id="GO:0006535">
    <property type="term" value="P:cysteine biosynthetic process from serine"/>
    <property type="evidence" value="ECO:0007669"/>
    <property type="project" value="InterPro"/>
</dbReference>
<dbReference type="GO" id="GO:0005737">
    <property type="term" value="C:cytoplasm"/>
    <property type="evidence" value="ECO:0007669"/>
    <property type="project" value="InterPro"/>
</dbReference>
<dbReference type="InterPro" id="IPR045304">
    <property type="entry name" value="LbH_SAT"/>
</dbReference>
<dbReference type="InterPro" id="IPR001451">
    <property type="entry name" value="Hexapep"/>
</dbReference>
<dbReference type="InterPro" id="IPR011004">
    <property type="entry name" value="Trimer_LpxA-like_sf"/>
</dbReference>
<reference evidence="7 8" key="1">
    <citation type="journal article" date="2018" name="Elife">
        <title>Discovery and characterization of a prevalent human gut bacterial enzyme sufficient for the inactivation of a family of plant toxins.</title>
        <authorList>
            <person name="Koppel N."/>
            <person name="Bisanz J.E."/>
            <person name="Pandelia M.E."/>
            <person name="Turnbaugh P.J."/>
            <person name="Balskus E.P."/>
        </authorList>
    </citation>
    <scope>NUCLEOTIDE SEQUENCE [LARGE SCALE GENOMIC DNA]</scope>
    <source>
        <strain evidence="6 8">16A</strain>
        <strain evidence="5 7">FAA1-1-60AUCSF</strain>
    </source>
</reference>
<evidence type="ECO:0000256" key="2">
    <source>
        <dbReference type="ARBA" id="ARBA00018522"/>
    </source>
</evidence>
<evidence type="ECO:0000256" key="3">
    <source>
        <dbReference type="ARBA" id="ARBA00022679"/>
    </source>
</evidence>
<evidence type="ECO:0000313" key="6">
    <source>
        <dbReference type="EMBL" id="RDC33091.1"/>
    </source>
</evidence>
<evidence type="ECO:0000256" key="4">
    <source>
        <dbReference type="ARBA" id="ARBA00023315"/>
    </source>
</evidence>
<evidence type="ECO:0000313" key="5">
    <source>
        <dbReference type="EMBL" id="RDB80631.1"/>
    </source>
</evidence>
<organism evidence="5 7">
    <name type="scientific">Eggerthella lenta</name>
    <name type="common">Eubacterium lentum</name>
    <dbReference type="NCBI Taxonomy" id="84112"/>
    <lineage>
        <taxon>Bacteria</taxon>
        <taxon>Bacillati</taxon>
        <taxon>Actinomycetota</taxon>
        <taxon>Coriobacteriia</taxon>
        <taxon>Eggerthellales</taxon>
        <taxon>Eggerthellaceae</taxon>
        <taxon>Eggerthella</taxon>
    </lineage>
</organism>
<dbReference type="CDD" id="cd03354">
    <property type="entry name" value="LbH_SAT"/>
    <property type="match status" value="1"/>
</dbReference>
<comment type="similarity">
    <text evidence="1">Belongs to the transferase hexapeptide repeat family.</text>
</comment>
<dbReference type="SUPFAM" id="SSF51161">
    <property type="entry name" value="Trimeric LpxA-like enzymes"/>
    <property type="match status" value="1"/>
</dbReference>
<sequence length="158" mass="16684">MACNAMIQLMCSFHARNVPMVPRLISSFVRAIYACDIKPTANIARSAVLVHDGLGCVFHENVVLEEGVRIYQNVTLGGSGKTCPNLEKGHDYPTIKKNAVIYAGACVLGPVTVGESSIVGANAVVLTDVPPNSLAVGVPAVIKPRSPLSTISTNERNN</sequence>
<dbReference type="Gene3D" id="2.160.10.10">
    <property type="entry name" value="Hexapeptide repeat proteins"/>
    <property type="match status" value="1"/>
</dbReference>
<protein>
    <recommendedName>
        <fullName evidence="2">Serine acetyltransferase</fullName>
    </recommendedName>
</protein>
<dbReference type="EMBL" id="PPTY01000058">
    <property type="protein sequence ID" value="RDB80631.1"/>
    <property type="molecule type" value="Genomic_DNA"/>
</dbReference>
<proteinExistence type="inferred from homology"/>
<dbReference type="RefSeq" id="WP_081956922.1">
    <property type="nucleotide sequence ID" value="NZ_AP031442.1"/>
</dbReference>
<dbReference type="GO" id="GO:0009001">
    <property type="term" value="F:serine O-acetyltransferase activity"/>
    <property type="evidence" value="ECO:0007669"/>
    <property type="project" value="InterPro"/>
</dbReference>
<dbReference type="Proteomes" id="UP000253857">
    <property type="component" value="Unassembled WGS sequence"/>
</dbReference>
<name>A0A369MTL8_EGGLN</name>
<dbReference type="Pfam" id="PF00132">
    <property type="entry name" value="Hexapep"/>
    <property type="match status" value="1"/>
</dbReference>
<keyword evidence="3 5" id="KW-0808">Transferase</keyword>
<evidence type="ECO:0000313" key="8">
    <source>
        <dbReference type="Proteomes" id="UP000253915"/>
    </source>
</evidence>
<accession>A0A369MTL8</accession>
<dbReference type="EMBL" id="PPUQ01000042">
    <property type="protein sequence ID" value="RDC33091.1"/>
    <property type="molecule type" value="Genomic_DNA"/>
</dbReference>
<evidence type="ECO:0000256" key="1">
    <source>
        <dbReference type="ARBA" id="ARBA00007274"/>
    </source>
</evidence>
<dbReference type="Proteomes" id="UP000253915">
    <property type="component" value="Unassembled WGS sequence"/>
</dbReference>
<gene>
    <name evidence="6" type="ORF">C1853_16090</name>
    <name evidence="5" type="ORF">C1871_15375</name>
</gene>
<evidence type="ECO:0000313" key="7">
    <source>
        <dbReference type="Proteomes" id="UP000253857"/>
    </source>
</evidence>
<dbReference type="InterPro" id="IPR005881">
    <property type="entry name" value="Ser_O-AcTrfase"/>
</dbReference>
<keyword evidence="4" id="KW-0012">Acyltransferase</keyword>